<reference evidence="1 2" key="1">
    <citation type="submission" date="2018-11" db="EMBL/GenBank/DDBJ databases">
        <title>Genomic Encyclopedia of Type Strains, Phase IV (KMG-IV): sequencing the most valuable type-strain genomes for metagenomic binning, comparative biology and taxonomic classification.</title>
        <authorList>
            <person name="Goeker M."/>
        </authorList>
    </citation>
    <scope>NUCLEOTIDE SEQUENCE [LARGE SCALE GENOMIC DNA]</scope>
    <source>
        <strain evidence="1 2">DSM 101684</strain>
    </source>
</reference>
<proteinExistence type="predicted"/>
<dbReference type="Proteomes" id="UP000272193">
    <property type="component" value="Unassembled WGS sequence"/>
</dbReference>
<gene>
    <name evidence="1" type="ORF">EDC62_1011</name>
</gene>
<protein>
    <submittedName>
        <fullName evidence="1">Uncharacterized protein</fullName>
    </submittedName>
</protein>
<organism evidence="1 2">
    <name type="scientific">Tibeticola sediminis</name>
    <dbReference type="NCBI Taxonomy" id="1917811"/>
    <lineage>
        <taxon>Bacteria</taxon>
        <taxon>Pseudomonadati</taxon>
        <taxon>Pseudomonadota</taxon>
        <taxon>Betaproteobacteria</taxon>
        <taxon>Burkholderiales</taxon>
        <taxon>Comamonadaceae</taxon>
        <taxon>Tibeticola</taxon>
    </lineage>
</organism>
<name>A0A3N4USV5_9BURK</name>
<evidence type="ECO:0000313" key="1">
    <source>
        <dbReference type="EMBL" id="RPE70529.1"/>
    </source>
</evidence>
<dbReference type="EMBL" id="RKQL01000002">
    <property type="protein sequence ID" value="RPE70529.1"/>
    <property type="molecule type" value="Genomic_DNA"/>
</dbReference>
<accession>A0A3N4USV5</accession>
<keyword evidence="2" id="KW-1185">Reference proteome</keyword>
<dbReference type="AlphaFoldDB" id="A0A3N4USV5"/>
<comment type="caution">
    <text evidence="1">The sequence shown here is derived from an EMBL/GenBank/DDBJ whole genome shotgun (WGS) entry which is preliminary data.</text>
</comment>
<dbReference type="OrthoDB" id="9154011at2"/>
<dbReference type="RefSeq" id="WP_124221218.1">
    <property type="nucleotide sequence ID" value="NZ_RKQL01000002.1"/>
</dbReference>
<evidence type="ECO:0000313" key="2">
    <source>
        <dbReference type="Proteomes" id="UP000272193"/>
    </source>
</evidence>
<sequence length="140" mass="15801">MSRKPLDPTDGMVDVKWDDPRIQALMAQTEGLRLENRGLRRPQRVLIHRGWSENPRPDRAMMTAEYEDGRVVLLTNVAFERNSPVMVEIEAVGDVPAVDLFGKVVDSRTGTRAEEQQHRVWVVTVQVVKRAGAHLSGVHP</sequence>